<dbReference type="AlphaFoldDB" id="A0A015X987"/>
<keyword evidence="1" id="KW-0175">Coiled coil</keyword>
<dbReference type="EMBL" id="JGDB01000257">
    <property type="protein sequence ID" value="EXY89190.1"/>
    <property type="molecule type" value="Genomic_DNA"/>
</dbReference>
<evidence type="ECO:0000256" key="1">
    <source>
        <dbReference type="SAM" id="Coils"/>
    </source>
</evidence>
<dbReference type="PATRIC" id="fig|1339316.3.peg.3928"/>
<name>A0A015X987_BACFG</name>
<feature type="coiled-coil region" evidence="1">
    <location>
        <begin position="241"/>
        <end position="275"/>
    </location>
</feature>
<sequence>MKKLIVLTCTLSLLTACGDSIEKKAGEKLAAARAAFEHNDYNEAKLQIDSIKILYPKAFDTRKEGIKLMQQVELKEQQESLVYLDSMLQVKQKEFEAIKNKYTFEKNEEYQKIGNYFWPTQTVEKNLHRSFLRFQVNEQGVMTLTSIYCGPSNIHHVAVKVIAPDGSFAETPASNDSYETTDLGEKIEKADYKMGEDGNVLSFLYMNRDKKNIRVEYLGERKFSTTMTPSDREALVGTYELAKLLSSIRQIQQEKEEANLKIEFVKRKMEQKAQEEAAEKQR</sequence>
<organism evidence="2 3">
    <name type="scientific">Bacteroides fragilis str. 3998T(B)3</name>
    <dbReference type="NCBI Taxonomy" id="1339316"/>
    <lineage>
        <taxon>Bacteria</taxon>
        <taxon>Pseudomonadati</taxon>
        <taxon>Bacteroidota</taxon>
        <taxon>Bacteroidia</taxon>
        <taxon>Bacteroidales</taxon>
        <taxon>Bacteroidaceae</taxon>
        <taxon>Bacteroides</taxon>
    </lineage>
</organism>
<protein>
    <submittedName>
        <fullName evidence="2">Putative lipoprotein</fullName>
    </submittedName>
</protein>
<proteinExistence type="predicted"/>
<dbReference type="PROSITE" id="PS51257">
    <property type="entry name" value="PROKAR_LIPOPROTEIN"/>
    <property type="match status" value="1"/>
</dbReference>
<keyword evidence="2" id="KW-0449">Lipoprotein</keyword>
<gene>
    <name evidence="2" type="ORF">M125_4148</name>
</gene>
<dbReference type="RefSeq" id="WP_032528695.1">
    <property type="nucleotide sequence ID" value="NZ_JGDB01000257.1"/>
</dbReference>
<accession>A0A015X987</accession>
<evidence type="ECO:0000313" key="2">
    <source>
        <dbReference type="EMBL" id="EXY89190.1"/>
    </source>
</evidence>
<comment type="caution">
    <text evidence="2">The sequence shown here is derived from an EMBL/GenBank/DDBJ whole genome shotgun (WGS) entry which is preliminary data.</text>
</comment>
<dbReference type="Proteomes" id="UP000020773">
    <property type="component" value="Unassembled WGS sequence"/>
</dbReference>
<evidence type="ECO:0000313" key="3">
    <source>
        <dbReference type="Proteomes" id="UP000020773"/>
    </source>
</evidence>
<reference evidence="2 3" key="1">
    <citation type="submission" date="2014-02" db="EMBL/GenBank/DDBJ databases">
        <authorList>
            <person name="Sears C."/>
            <person name="Carroll K."/>
            <person name="Sack B.R."/>
            <person name="Qadri F."/>
            <person name="Myers L.L."/>
            <person name="Chung G.-T."/>
            <person name="Escheverria P."/>
            <person name="Fraser C.M."/>
            <person name="Sadzewicz L."/>
            <person name="Shefchek K.A."/>
            <person name="Tallon L."/>
            <person name="Das S.P."/>
            <person name="Daugherty S."/>
            <person name="Mongodin E.F."/>
        </authorList>
    </citation>
    <scope>NUCLEOTIDE SEQUENCE [LARGE SCALE GENOMIC DNA]</scope>
    <source>
        <strain evidence="3">3998T(B)3</strain>
    </source>
</reference>